<dbReference type="PANTHER" id="PTHR16821:SF2">
    <property type="entry name" value="FRATAXIN, MITOCHONDRIAL"/>
    <property type="match status" value="1"/>
</dbReference>
<dbReference type="Pfam" id="PF01491">
    <property type="entry name" value="Frataxin_Cyay"/>
    <property type="match status" value="1"/>
</dbReference>
<dbReference type="GO" id="GO:0006826">
    <property type="term" value="P:iron ion transport"/>
    <property type="evidence" value="ECO:0007669"/>
    <property type="project" value="UniProtKB-KW"/>
</dbReference>
<evidence type="ECO:0000256" key="4">
    <source>
        <dbReference type="ARBA" id="ARBA00022434"/>
    </source>
</evidence>
<dbReference type="EMBL" id="GL996521">
    <property type="protein sequence ID" value="EGV63762.1"/>
    <property type="molecule type" value="Genomic_DNA"/>
</dbReference>
<dbReference type="SUPFAM" id="SSF55387">
    <property type="entry name" value="Frataxin/Nqo15-like"/>
    <property type="match status" value="1"/>
</dbReference>
<evidence type="ECO:0000256" key="7">
    <source>
        <dbReference type="ARBA" id="ARBA00022946"/>
    </source>
</evidence>
<evidence type="ECO:0000313" key="13">
    <source>
        <dbReference type="EMBL" id="EGV63762.1"/>
    </source>
</evidence>
<organism evidence="14">
    <name type="scientific">Candida tenuis (strain ATCC 10573 / BCRC 21748 / CBS 615 / JCM 9827 / NBRC 10315 / NRRL Y-1498 / VKM Y-70)</name>
    <name type="common">Yeast</name>
    <name type="synonym">Yamadazyma tenuis</name>
    <dbReference type="NCBI Taxonomy" id="590646"/>
    <lineage>
        <taxon>Eukaryota</taxon>
        <taxon>Fungi</taxon>
        <taxon>Dikarya</taxon>
        <taxon>Ascomycota</taxon>
        <taxon>Saccharomycotina</taxon>
        <taxon>Pichiomycetes</taxon>
        <taxon>Debaryomycetaceae</taxon>
        <taxon>Yamadazyma</taxon>
    </lineage>
</organism>
<dbReference type="PROSITE" id="PS01344">
    <property type="entry name" value="FRATAXIN_1"/>
    <property type="match status" value="1"/>
</dbReference>
<dbReference type="GO" id="GO:0034986">
    <property type="term" value="F:iron chaperone activity"/>
    <property type="evidence" value="ECO:0007669"/>
    <property type="project" value="TreeGrafter"/>
</dbReference>
<keyword evidence="4" id="KW-0409">Iron storage</keyword>
<sequence length="180" mass="19946">MIKQVSKIAGRRLTPAQCSLVMGMSVKNLGSGALLNHLPVFQSTKSPFSIISRPYTVDRLGNDIDSKIDQISNAQYDDISNHYLDTLSDEIDLISETHENVEFDLNQGVLTLSTGSGTYVINRQPPNKQIWLSSPLTGPNRYDLIGGKWKSLRDNGELTQLLSRELSDILGTSIQLQLDN</sequence>
<dbReference type="SMART" id="SM01219">
    <property type="entry name" value="Frataxin_Cyay"/>
    <property type="match status" value="1"/>
</dbReference>
<dbReference type="PROSITE" id="PS50810">
    <property type="entry name" value="FRATAXIN_2"/>
    <property type="match status" value="1"/>
</dbReference>
<evidence type="ECO:0000313" key="14">
    <source>
        <dbReference type="Proteomes" id="UP000000707"/>
    </source>
</evidence>
<dbReference type="HOGENOM" id="CLU_080880_2_4_1"/>
<dbReference type="AlphaFoldDB" id="G3B433"/>
<comment type="catalytic activity">
    <reaction evidence="12">
        <text>4 Fe(2+) + O2 + 4 H(+) = 4 Fe(3+) + 2 H2O</text>
        <dbReference type="Rhea" id="RHEA:11148"/>
        <dbReference type="ChEBI" id="CHEBI:15377"/>
        <dbReference type="ChEBI" id="CHEBI:15378"/>
        <dbReference type="ChEBI" id="CHEBI:15379"/>
        <dbReference type="ChEBI" id="CHEBI:29033"/>
        <dbReference type="ChEBI" id="CHEBI:29034"/>
        <dbReference type="EC" id="1.16.3.1"/>
    </reaction>
</comment>
<gene>
    <name evidence="13" type="ORF">CANTEDRAFT_113809</name>
</gene>
<keyword evidence="7" id="KW-0809">Transit peptide</keyword>
<evidence type="ECO:0000256" key="2">
    <source>
        <dbReference type="ARBA" id="ARBA00008183"/>
    </source>
</evidence>
<protein>
    <recommendedName>
        <fullName evidence="3">ferroxidase</fullName>
        <ecNumber evidence="3">1.16.3.1</ecNumber>
    </recommendedName>
</protein>
<comment type="similarity">
    <text evidence="2">Belongs to the frataxin family.</text>
</comment>
<keyword evidence="6" id="KW-0410">Iron transport</keyword>
<dbReference type="Proteomes" id="UP000000707">
    <property type="component" value="Unassembled WGS sequence"/>
</dbReference>
<dbReference type="STRING" id="590646.G3B433"/>
<dbReference type="GO" id="GO:0006879">
    <property type="term" value="P:intracellular iron ion homeostasis"/>
    <property type="evidence" value="ECO:0007669"/>
    <property type="project" value="UniProtKB-KW"/>
</dbReference>
<dbReference type="GO" id="GO:0008198">
    <property type="term" value="F:ferrous iron binding"/>
    <property type="evidence" value="ECO:0007669"/>
    <property type="project" value="TreeGrafter"/>
</dbReference>
<dbReference type="GO" id="GO:0005739">
    <property type="term" value="C:mitochondrion"/>
    <property type="evidence" value="ECO:0007669"/>
    <property type="project" value="UniProtKB-SubCell"/>
</dbReference>
<evidence type="ECO:0000256" key="12">
    <source>
        <dbReference type="ARBA" id="ARBA00047990"/>
    </source>
</evidence>
<keyword evidence="5" id="KW-0813">Transport</keyword>
<evidence type="ECO:0000256" key="10">
    <source>
        <dbReference type="ARBA" id="ARBA00023065"/>
    </source>
</evidence>
<dbReference type="InterPro" id="IPR017789">
    <property type="entry name" value="Frataxin"/>
</dbReference>
<name>G3B433_CANTC</name>
<keyword evidence="8" id="KW-0560">Oxidoreductase</keyword>
<dbReference type="GO" id="GO:0008199">
    <property type="term" value="F:ferric iron binding"/>
    <property type="evidence" value="ECO:0007669"/>
    <property type="project" value="InterPro"/>
</dbReference>
<dbReference type="InterPro" id="IPR020895">
    <property type="entry name" value="Frataxin_CS"/>
</dbReference>
<dbReference type="Gene3D" id="3.30.920.10">
    <property type="entry name" value="Frataxin/CyaY"/>
    <property type="match status" value="1"/>
</dbReference>
<dbReference type="OrthoDB" id="1897642at2759"/>
<keyword evidence="11" id="KW-0496">Mitochondrion</keyword>
<dbReference type="PANTHER" id="PTHR16821">
    <property type="entry name" value="FRATAXIN"/>
    <property type="match status" value="1"/>
</dbReference>
<comment type="subcellular location">
    <subcellularLocation>
        <location evidence="1">Mitochondrion</location>
    </subcellularLocation>
</comment>
<evidence type="ECO:0000256" key="8">
    <source>
        <dbReference type="ARBA" id="ARBA00023002"/>
    </source>
</evidence>
<dbReference type="GO" id="GO:0016226">
    <property type="term" value="P:iron-sulfur cluster assembly"/>
    <property type="evidence" value="ECO:0007669"/>
    <property type="project" value="InterPro"/>
</dbReference>
<dbReference type="eggNOG" id="KOG3413">
    <property type="taxonomic scope" value="Eukaryota"/>
</dbReference>
<dbReference type="NCBIfam" id="TIGR03421">
    <property type="entry name" value="FeS_CyaY"/>
    <property type="match status" value="1"/>
</dbReference>
<evidence type="ECO:0000256" key="6">
    <source>
        <dbReference type="ARBA" id="ARBA00022496"/>
    </source>
</evidence>
<evidence type="ECO:0000256" key="11">
    <source>
        <dbReference type="ARBA" id="ARBA00023128"/>
    </source>
</evidence>
<evidence type="ECO:0000256" key="9">
    <source>
        <dbReference type="ARBA" id="ARBA00023004"/>
    </source>
</evidence>
<evidence type="ECO:0000256" key="3">
    <source>
        <dbReference type="ARBA" id="ARBA00013107"/>
    </source>
</evidence>
<dbReference type="EMBL" id="GL996521">
    <property type="protein sequence ID" value="EGV63763.1"/>
    <property type="molecule type" value="Genomic_DNA"/>
</dbReference>
<accession>G3B433</accession>
<dbReference type="GO" id="GO:0004322">
    <property type="term" value="F:ferroxidase activity"/>
    <property type="evidence" value="ECO:0007669"/>
    <property type="project" value="UniProtKB-EC"/>
</dbReference>
<dbReference type="InterPro" id="IPR002908">
    <property type="entry name" value="Frataxin/CyaY"/>
</dbReference>
<dbReference type="InterPro" id="IPR036524">
    <property type="entry name" value="Frataxin/CyaY_sf"/>
</dbReference>
<dbReference type="NCBIfam" id="TIGR03422">
    <property type="entry name" value="mito_frataxin"/>
    <property type="match status" value="1"/>
</dbReference>
<evidence type="ECO:0000256" key="5">
    <source>
        <dbReference type="ARBA" id="ARBA00022448"/>
    </source>
</evidence>
<keyword evidence="14" id="KW-1185">Reference proteome</keyword>
<reference evidence="13 14" key="1">
    <citation type="journal article" date="2011" name="Proc. Natl. Acad. Sci. U.S.A.">
        <title>Comparative genomics of xylose-fermenting fungi for enhanced biofuel production.</title>
        <authorList>
            <person name="Wohlbach D.J."/>
            <person name="Kuo A."/>
            <person name="Sato T.K."/>
            <person name="Potts K.M."/>
            <person name="Salamov A.A."/>
            <person name="LaButti K.M."/>
            <person name="Sun H."/>
            <person name="Clum A."/>
            <person name="Pangilinan J.L."/>
            <person name="Lindquist E.A."/>
            <person name="Lucas S."/>
            <person name="Lapidus A."/>
            <person name="Jin M."/>
            <person name="Gunawan C."/>
            <person name="Balan V."/>
            <person name="Dale B.E."/>
            <person name="Jeffries T.W."/>
            <person name="Zinkel R."/>
            <person name="Barry K.W."/>
            <person name="Grigoriev I.V."/>
            <person name="Gasch A.P."/>
        </authorList>
    </citation>
    <scope>NUCLEOTIDE SEQUENCE [LARGE SCALE GENOMIC DNA]</scope>
    <source>
        <strain evidence="13">ATCC 10573</strain>
        <strain evidence="14">ATCC 10573 / BCRC 21748 / CBS 615 / JCM 9827 / NBRC 10315 / NRRL Y-1498 / VKM Y-70</strain>
    </source>
</reference>
<dbReference type="EC" id="1.16.3.1" evidence="3"/>
<keyword evidence="9" id="KW-0408">Iron</keyword>
<dbReference type="GO" id="GO:0051537">
    <property type="term" value="F:2 iron, 2 sulfur cluster binding"/>
    <property type="evidence" value="ECO:0007669"/>
    <property type="project" value="TreeGrafter"/>
</dbReference>
<proteinExistence type="inferred from homology"/>
<keyword evidence="10" id="KW-0406">Ion transport</keyword>
<evidence type="ECO:0000256" key="1">
    <source>
        <dbReference type="ARBA" id="ARBA00004173"/>
    </source>
</evidence>